<dbReference type="GO" id="GO:0006740">
    <property type="term" value="P:NADPH regeneration"/>
    <property type="evidence" value="ECO:0007669"/>
    <property type="project" value="InterPro"/>
</dbReference>
<proteinExistence type="predicted"/>
<evidence type="ECO:0000256" key="1">
    <source>
        <dbReference type="ARBA" id="ARBA00023002"/>
    </source>
</evidence>
<dbReference type="InterPro" id="IPR036291">
    <property type="entry name" value="NAD(P)-bd_dom_sf"/>
</dbReference>
<dbReference type="NCBIfam" id="TIGR01915">
    <property type="entry name" value="npdG"/>
    <property type="match status" value="1"/>
</dbReference>
<name>A0A094QAI7_9ZZZZ</name>
<dbReference type="PANTHER" id="PTHR14239:SF0">
    <property type="entry name" value="F420-DEPENDENT NADP REDUCTASE"/>
    <property type="match status" value="1"/>
</dbReference>
<dbReference type="GO" id="GO:0015677">
    <property type="term" value="P:copper ion import"/>
    <property type="evidence" value="ECO:0007669"/>
    <property type="project" value="TreeGrafter"/>
</dbReference>
<keyword evidence="1" id="KW-0560">Oxidoreductase</keyword>
<gene>
    <name evidence="3" type="ORF">GM51_7055</name>
</gene>
<feature type="domain" description="Pyrroline-5-carboxylate reductase catalytic N-terminal" evidence="2">
    <location>
        <begin position="17"/>
        <end position="109"/>
    </location>
</feature>
<evidence type="ECO:0000313" key="3">
    <source>
        <dbReference type="EMBL" id="KGA19129.1"/>
    </source>
</evidence>
<protein>
    <submittedName>
        <fullName evidence="3">Oxidoreductase</fullName>
    </submittedName>
</protein>
<dbReference type="AlphaFoldDB" id="A0A094QAI7"/>
<dbReference type="InterPro" id="IPR010185">
    <property type="entry name" value="NpdG"/>
</dbReference>
<comment type="caution">
    <text evidence="3">The sequence shown here is derived from an EMBL/GenBank/DDBJ whole genome shotgun (WGS) entry which is preliminary data.</text>
</comment>
<organism evidence="3">
    <name type="scientific">freshwater metagenome</name>
    <dbReference type="NCBI Taxonomy" id="449393"/>
    <lineage>
        <taxon>unclassified sequences</taxon>
        <taxon>metagenomes</taxon>
        <taxon>ecological metagenomes</taxon>
    </lineage>
</organism>
<dbReference type="InterPro" id="IPR051267">
    <property type="entry name" value="STEAP_metalloreductase"/>
</dbReference>
<dbReference type="SUPFAM" id="SSF51735">
    <property type="entry name" value="NAD(P)-binding Rossmann-fold domains"/>
    <property type="match status" value="1"/>
</dbReference>
<evidence type="ECO:0000259" key="2">
    <source>
        <dbReference type="Pfam" id="PF03807"/>
    </source>
</evidence>
<accession>A0A094QAI7</accession>
<dbReference type="GO" id="GO:0005886">
    <property type="term" value="C:plasma membrane"/>
    <property type="evidence" value="ECO:0007669"/>
    <property type="project" value="TreeGrafter"/>
</dbReference>
<dbReference type="EMBL" id="JNSL01000034">
    <property type="protein sequence ID" value="KGA19129.1"/>
    <property type="molecule type" value="Genomic_DNA"/>
</dbReference>
<dbReference type="GO" id="GO:0016651">
    <property type="term" value="F:oxidoreductase activity, acting on NAD(P)H"/>
    <property type="evidence" value="ECO:0007669"/>
    <property type="project" value="InterPro"/>
</dbReference>
<dbReference type="InterPro" id="IPR028939">
    <property type="entry name" value="P5C_Rdtase_cat_N"/>
</dbReference>
<dbReference type="PANTHER" id="PTHR14239">
    <property type="entry name" value="DUDULIN-RELATED"/>
    <property type="match status" value="1"/>
</dbReference>
<dbReference type="Gene3D" id="3.40.50.720">
    <property type="entry name" value="NAD(P)-binding Rossmann-like Domain"/>
    <property type="match status" value="1"/>
</dbReference>
<dbReference type="GO" id="GO:0052851">
    <property type="term" value="F:ferric-chelate reductase (NADPH) activity"/>
    <property type="evidence" value="ECO:0007669"/>
    <property type="project" value="TreeGrafter"/>
</dbReference>
<dbReference type="Pfam" id="PF03807">
    <property type="entry name" value="F420_oxidored"/>
    <property type="match status" value="1"/>
</dbReference>
<sequence length="227" mass="23312">MTNTTEQYRGKELKDLTIGIVGGTGAQGTGLGYRLAKAGFKVILGSRDGAKAVASAAELGHGISGAGNSDCAAQSDLVIVAVPWDSHKDTLASLTSELAGKIVIDCVNPMGFDAGGAFPLQVAEGSACAQAQGILPDSHVVSAFNHVSAVLLSDQSLAAVDIDIMVVGDHKPATDLVQLVVDEIAGMRGIYAGKMRNAGQVEALTANLISMNRRYKTHAGVRVIGVN</sequence>
<dbReference type="GO" id="GO:0008823">
    <property type="term" value="F:cupric reductase (NADH) activity"/>
    <property type="evidence" value="ECO:0007669"/>
    <property type="project" value="TreeGrafter"/>
</dbReference>
<dbReference type="GO" id="GO:0070967">
    <property type="term" value="F:coenzyme F420 binding"/>
    <property type="evidence" value="ECO:0007669"/>
    <property type="project" value="InterPro"/>
</dbReference>
<dbReference type="GO" id="GO:0050661">
    <property type="term" value="F:NADP binding"/>
    <property type="evidence" value="ECO:0007669"/>
    <property type="project" value="InterPro"/>
</dbReference>
<reference evidence="3" key="1">
    <citation type="submission" date="2014-06" db="EMBL/GenBank/DDBJ databases">
        <title>Key roles for freshwater Actinobacteria revealed by deep metagenomic sequencing.</title>
        <authorList>
            <person name="Ghai R."/>
            <person name="Mizuno C.M."/>
            <person name="Picazo A."/>
            <person name="Camacho A."/>
            <person name="Rodriguez-Valera F."/>
        </authorList>
    </citation>
    <scope>NUCLEOTIDE SEQUENCE</scope>
</reference>